<dbReference type="Proteomes" id="UP000030512">
    <property type="component" value="Chromosome"/>
</dbReference>
<reference evidence="2 3" key="1">
    <citation type="journal article" date="2015" name="Environ. Microbiol.">
        <title>Methane oxidation coupled to nitrate reduction under hypoxia by the Gammaproteobacterium Methylomonas denitrificans, sp. nov. type strain FJG1.</title>
        <authorList>
            <person name="Kits K.D."/>
            <person name="Klotz M.G."/>
            <person name="Stein L.Y."/>
        </authorList>
    </citation>
    <scope>NUCLEOTIDE SEQUENCE [LARGE SCALE GENOMIC DNA]</scope>
    <source>
        <strain evidence="2 3">FJG1</strain>
    </source>
</reference>
<dbReference type="KEGG" id="mdn:JT25_010775"/>
<accession>A0A126T4F5</accession>
<dbReference type="PROSITE" id="PS50404">
    <property type="entry name" value="GST_NTER"/>
    <property type="match status" value="1"/>
</dbReference>
<protein>
    <submittedName>
        <fullName evidence="2">Glutathione S-transferase</fullName>
    </submittedName>
</protein>
<dbReference type="CDD" id="cd03194">
    <property type="entry name" value="GST_C_3"/>
    <property type="match status" value="1"/>
</dbReference>
<evidence type="ECO:0000313" key="3">
    <source>
        <dbReference type="Proteomes" id="UP000030512"/>
    </source>
</evidence>
<gene>
    <name evidence="2" type="ORF">JT25_010775</name>
</gene>
<dbReference type="AlphaFoldDB" id="A0A126T4F5"/>
<dbReference type="SFLD" id="SFLDS00019">
    <property type="entry name" value="Glutathione_Transferase_(cytos"/>
    <property type="match status" value="1"/>
</dbReference>
<dbReference type="GO" id="GO:0004364">
    <property type="term" value="F:glutathione transferase activity"/>
    <property type="evidence" value="ECO:0007669"/>
    <property type="project" value="TreeGrafter"/>
</dbReference>
<dbReference type="FunFam" id="3.40.30.10:FF:000206">
    <property type="entry name" value="Probable glutathione S-transferase"/>
    <property type="match status" value="1"/>
</dbReference>
<dbReference type="CDD" id="cd03043">
    <property type="entry name" value="GST_N_1"/>
    <property type="match status" value="1"/>
</dbReference>
<dbReference type="EMBL" id="CP014476">
    <property type="protein sequence ID" value="AMK76965.1"/>
    <property type="molecule type" value="Genomic_DNA"/>
</dbReference>
<dbReference type="OrthoDB" id="9799538at2"/>
<dbReference type="Pfam" id="PF13409">
    <property type="entry name" value="GST_N_2"/>
    <property type="match status" value="1"/>
</dbReference>
<dbReference type="GO" id="GO:0006559">
    <property type="term" value="P:L-phenylalanine catabolic process"/>
    <property type="evidence" value="ECO:0007669"/>
    <property type="project" value="TreeGrafter"/>
</dbReference>
<name>A0A126T4F5_9GAMM</name>
<evidence type="ECO:0000313" key="2">
    <source>
        <dbReference type="EMBL" id="AMK76965.1"/>
    </source>
</evidence>
<dbReference type="InterPro" id="IPR036249">
    <property type="entry name" value="Thioredoxin-like_sf"/>
</dbReference>
<dbReference type="RefSeq" id="WP_036276130.1">
    <property type="nucleotide sequence ID" value="NZ_CP014476.1"/>
</dbReference>
<feature type="domain" description="GST N-terminal" evidence="1">
    <location>
        <begin position="3"/>
        <end position="83"/>
    </location>
</feature>
<dbReference type="STRING" id="1538553.JT25_010775"/>
<keyword evidence="2" id="KW-0808">Transferase</keyword>
<dbReference type="SUPFAM" id="SSF47616">
    <property type="entry name" value="GST C-terminal domain-like"/>
    <property type="match status" value="1"/>
</dbReference>
<keyword evidence="3" id="KW-1185">Reference proteome</keyword>
<sequence length="215" mass="24805">MSLSLVIGNKNYSSWSLRPWLFLKYHDIEFSEIRIPLYREDSKDKLLQYSPTGKVPVLLDGELKVWDSLAILEYLAERFPQTQGWPDDFAERAAARSLAAEMHSGFTALRTYCGMNCKRTPKAKQLPEAVHPDIERIGEIWQHYRQLHRQYGPWLFGRFTIVDAMFAPVALRFHSYQLETNKEAQAYVDTVLACPAVTAWMEAGKLESEVITAFE</sequence>
<dbReference type="InterPro" id="IPR004045">
    <property type="entry name" value="Glutathione_S-Trfase_N"/>
</dbReference>
<dbReference type="GO" id="GO:0016034">
    <property type="term" value="F:maleylacetoacetate isomerase activity"/>
    <property type="evidence" value="ECO:0007669"/>
    <property type="project" value="TreeGrafter"/>
</dbReference>
<evidence type="ECO:0000259" key="1">
    <source>
        <dbReference type="PROSITE" id="PS50404"/>
    </source>
</evidence>
<dbReference type="SFLD" id="SFLDG00358">
    <property type="entry name" value="Main_(cytGST)"/>
    <property type="match status" value="1"/>
</dbReference>
<proteinExistence type="predicted"/>
<dbReference type="GO" id="GO:0006749">
    <property type="term" value="P:glutathione metabolic process"/>
    <property type="evidence" value="ECO:0007669"/>
    <property type="project" value="TreeGrafter"/>
</dbReference>
<dbReference type="InterPro" id="IPR036282">
    <property type="entry name" value="Glutathione-S-Trfase_C_sf"/>
</dbReference>
<dbReference type="PANTHER" id="PTHR42673:SF4">
    <property type="entry name" value="MALEYLACETOACETATE ISOMERASE"/>
    <property type="match status" value="1"/>
</dbReference>
<dbReference type="InterPro" id="IPR040079">
    <property type="entry name" value="Glutathione_S-Trfase"/>
</dbReference>
<dbReference type="SUPFAM" id="SSF52833">
    <property type="entry name" value="Thioredoxin-like"/>
    <property type="match status" value="1"/>
</dbReference>
<dbReference type="Gene3D" id="3.40.30.10">
    <property type="entry name" value="Glutaredoxin"/>
    <property type="match status" value="1"/>
</dbReference>
<dbReference type="PANTHER" id="PTHR42673">
    <property type="entry name" value="MALEYLACETOACETATE ISOMERASE"/>
    <property type="match status" value="1"/>
</dbReference>
<dbReference type="Gene3D" id="1.20.1050.10">
    <property type="match status" value="1"/>
</dbReference>
<dbReference type="Pfam" id="PF13410">
    <property type="entry name" value="GST_C_2"/>
    <property type="match status" value="1"/>
</dbReference>
<organism evidence="2 3">
    <name type="scientific">Methylomonas denitrificans</name>
    <dbReference type="NCBI Taxonomy" id="1538553"/>
    <lineage>
        <taxon>Bacteria</taxon>
        <taxon>Pseudomonadati</taxon>
        <taxon>Pseudomonadota</taxon>
        <taxon>Gammaproteobacteria</taxon>
        <taxon>Methylococcales</taxon>
        <taxon>Methylococcaceae</taxon>
        <taxon>Methylomonas</taxon>
    </lineage>
</organism>